<sequence>MLSLSEILLQHHELQTFDELVSMVEEKARGGELFFQMDVRPPYPDTPEGWEDRLEAAFASAGKR</sequence>
<organism evidence="1">
    <name type="scientific">hydrothermal vent metagenome</name>
    <dbReference type="NCBI Taxonomy" id="652676"/>
    <lineage>
        <taxon>unclassified sequences</taxon>
        <taxon>metagenomes</taxon>
        <taxon>ecological metagenomes</taxon>
    </lineage>
</organism>
<reference evidence="1" key="1">
    <citation type="submission" date="2018-06" db="EMBL/GenBank/DDBJ databases">
        <authorList>
            <person name="Zhirakovskaya E."/>
        </authorList>
    </citation>
    <scope>NUCLEOTIDE SEQUENCE</scope>
</reference>
<accession>A0A3B0XW82</accession>
<dbReference type="EMBL" id="UOFN01000002">
    <property type="protein sequence ID" value="VAW72625.1"/>
    <property type="molecule type" value="Genomic_DNA"/>
</dbReference>
<dbReference type="AlphaFoldDB" id="A0A3B0XW82"/>
<proteinExistence type="predicted"/>
<name>A0A3B0XW82_9ZZZZ</name>
<protein>
    <recommendedName>
        <fullName evidence="2">Sulfur relay protein DsrC</fullName>
    </recommendedName>
</protein>
<gene>
    <name evidence="1" type="ORF">MNBD_GAMMA15-1569</name>
</gene>
<evidence type="ECO:0000313" key="1">
    <source>
        <dbReference type="EMBL" id="VAW72625.1"/>
    </source>
</evidence>
<evidence type="ECO:0008006" key="2">
    <source>
        <dbReference type="Google" id="ProtNLM"/>
    </source>
</evidence>